<dbReference type="Pfam" id="PF01478">
    <property type="entry name" value="Peptidase_A24"/>
    <property type="match status" value="1"/>
</dbReference>
<evidence type="ECO:0000313" key="3">
    <source>
        <dbReference type="EMBL" id="MSS63146.1"/>
    </source>
</evidence>
<dbReference type="AlphaFoldDB" id="A0A6L5XWD7"/>
<feature type="transmembrane region" description="Helical" evidence="1">
    <location>
        <begin position="89"/>
        <end position="110"/>
    </location>
</feature>
<protein>
    <recommendedName>
        <fullName evidence="2">Prepilin type IV endopeptidase peptidase domain-containing protein</fullName>
    </recommendedName>
</protein>
<feature type="domain" description="Prepilin type IV endopeptidase peptidase" evidence="2">
    <location>
        <begin position="3"/>
        <end position="106"/>
    </location>
</feature>
<dbReference type="GO" id="GO:0016020">
    <property type="term" value="C:membrane"/>
    <property type="evidence" value="ECO:0007669"/>
    <property type="project" value="InterPro"/>
</dbReference>
<dbReference type="Proteomes" id="UP000482209">
    <property type="component" value="Unassembled WGS sequence"/>
</dbReference>
<comment type="caution">
    <text evidence="3">The sequence shown here is derived from an EMBL/GenBank/DDBJ whole genome shotgun (WGS) entry which is preliminary data.</text>
</comment>
<dbReference type="RefSeq" id="WP_154517903.1">
    <property type="nucleotide sequence ID" value="NZ_VUMT01000005.1"/>
</dbReference>
<dbReference type="Gene3D" id="1.20.120.1220">
    <property type="match status" value="1"/>
</dbReference>
<feature type="transmembrane region" description="Helical" evidence="1">
    <location>
        <begin position="152"/>
        <end position="172"/>
    </location>
</feature>
<dbReference type="EMBL" id="VUMT01000005">
    <property type="protein sequence ID" value="MSS63146.1"/>
    <property type="molecule type" value="Genomic_DNA"/>
</dbReference>
<reference evidence="3 4" key="1">
    <citation type="submission" date="2019-08" db="EMBL/GenBank/DDBJ databases">
        <title>In-depth cultivation of the pig gut microbiome towards novel bacterial diversity and tailored functional studies.</title>
        <authorList>
            <person name="Wylensek D."/>
            <person name="Hitch T.C.A."/>
            <person name="Clavel T."/>
        </authorList>
    </citation>
    <scope>NUCLEOTIDE SEQUENCE [LARGE SCALE GENOMIC DNA]</scope>
    <source>
        <strain evidence="3 4">WCA-693-APC-MOT-I</strain>
    </source>
</reference>
<feature type="transmembrane region" description="Helical" evidence="1">
    <location>
        <begin position="20"/>
        <end position="36"/>
    </location>
</feature>
<organism evidence="3 4">
    <name type="scientific">Velocimicrobium porci</name>
    <dbReference type="NCBI Taxonomy" id="2606634"/>
    <lineage>
        <taxon>Bacteria</taxon>
        <taxon>Bacillati</taxon>
        <taxon>Bacillota</taxon>
        <taxon>Clostridia</taxon>
        <taxon>Lachnospirales</taxon>
        <taxon>Lachnospiraceae</taxon>
        <taxon>Velocimicrobium</taxon>
    </lineage>
</organism>
<evidence type="ECO:0000313" key="4">
    <source>
        <dbReference type="Proteomes" id="UP000482209"/>
    </source>
</evidence>
<dbReference type="GO" id="GO:0004190">
    <property type="term" value="F:aspartic-type endopeptidase activity"/>
    <property type="evidence" value="ECO:0007669"/>
    <property type="project" value="InterPro"/>
</dbReference>
<evidence type="ECO:0000259" key="2">
    <source>
        <dbReference type="Pfam" id="PF01478"/>
    </source>
</evidence>
<gene>
    <name evidence="3" type="ORF">FYJ58_04540</name>
</gene>
<name>A0A6L5XWD7_9FIRM</name>
<keyword evidence="1" id="KW-0812">Transmembrane</keyword>
<keyword evidence="1" id="KW-0472">Membrane</keyword>
<keyword evidence="1" id="KW-1133">Transmembrane helix</keyword>
<accession>A0A6L5XWD7</accession>
<evidence type="ECO:0000256" key="1">
    <source>
        <dbReference type="SAM" id="Phobius"/>
    </source>
</evidence>
<dbReference type="InterPro" id="IPR000045">
    <property type="entry name" value="Prepilin_IV_endopep_pep"/>
</dbReference>
<proteinExistence type="predicted"/>
<keyword evidence="4" id="KW-1185">Reference proteome</keyword>
<sequence>MTIGLLIAATVSDLRSFKVKNLYIIIGFSFGLFFFINSRSYQSFEKILFWLSGMILPILLLWLLFRYKVIGAGDIKLFSVIGGLYGPHFVIRHMILALFCGALLSIIHFIRRKDFRYRLSYFMSFISRQNSVKQILFEPIPYYKKDADGYSAVIPFTLSILAGYILCYLKVWQRV</sequence>
<feature type="transmembrane region" description="Helical" evidence="1">
    <location>
        <begin position="48"/>
        <end position="69"/>
    </location>
</feature>